<dbReference type="PANTHER" id="PTHR35273:SF2">
    <property type="entry name" value="ALPHA-GALACTOSIDASE"/>
    <property type="match status" value="1"/>
</dbReference>
<dbReference type="InterPro" id="IPR013785">
    <property type="entry name" value="Aldolase_TIM"/>
</dbReference>
<organism evidence="3 4">
    <name type="scientific">Monoraphidium neglectum</name>
    <dbReference type="NCBI Taxonomy" id="145388"/>
    <lineage>
        <taxon>Eukaryota</taxon>
        <taxon>Viridiplantae</taxon>
        <taxon>Chlorophyta</taxon>
        <taxon>core chlorophytes</taxon>
        <taxon>Chlorophyceae</taxon>
        <taxon>CS clade</taxon>
        <taxon>Sphaeropleales</taxon>
        <taxon>Selenastraceae</taxon>
        <taxon>Monoraphidium</taxon>
    </lineage>
</organism>
<dbReference type="KEGG" id="mng:MNEG_6207"/>
<protein>
    <recommendedName>
        <fullName evidence="2">Glycoside-hydrolase family GH114 TIM-barrel domain-containing protein</fullName>
    </recommendedName>
</protein>
<dbReference type="EMBL" id="KK101208">
    <property type="protein sequence ID" value="KIZ01753.1"/>
    <property type="molecule type" value="Genomic_DNA"/>
</dbReference>
<feature type="domain" description="Glycoside-hydrolase family GH114 TIM-barrel" evidence="2">
    <location>
        <begin position="29"/>
        <end position="251"/>
    </location>
</feature>
<dbReference type="Gene3D" id="3.20.20.70">
    <property type="entry name" value="Aldolase class I"/>
    <property type="match status" value="1"/>
</dbReference>
<dbReference type="Proteomes" id="UP000054498">
    <property type="component" value="Unassembled WGS sequence"/>
</dbReference>
<dbReference type="GeneID" id="25739083"/>
<reference evidence="3 4" key="1">
    <citation type="journal article" date="2013" name="BMC Genomics">
        <title>Reconstruction of the lipid metabolism for the microalga Monoraphidium neglectum from its genome sequence reveals characteristics suitable for biofuel production.</title>
        <authorList>
            <person name="Bogen C."/>
            <person name="Al-Dilaimi A."/>
            <person name="Albersmeier A."/>
            <person name="Wichmann J."/>
            <person name="Grundmann M."/>
            <person name="Rupp O."/>
            <person name="Lauersen K.J."/>
            <person name="Blifernez-Klassen O."/>
            <person name="Kalinowski J."/>
            <person name="Goesmann A."/>
            <person name="Mussgnug J.H."/>
            <person name="Kruse O."/>
        </authorList>
    </citation>
    <scope>NUCLEOTIDE SEQUENCE [LARGE SCALE GENOMIC DNA]</scope>
    <source>
        <strain evidence="3 4">SAG 48.87</strain>
    </source>
</reference>
<dbReference type="Pfam" id="PF03537">
    <property type="entry name" value="Glyco_hydro_114"/>
    <property type="match status" value="1"/>
</dbReference>
<evidence type="ECO:0000256" key="1">
    <source>
        <dbReference type="SAM" id="SignalP"/>
    </source>
</evidence>
<feature type="chain" id="PRO_5002261981" description="Glycoside-hydrolase family GH114 TIM-barrel domain-containing protein" evidence="1">
    <location>
        <begin position="21"/>
        <end position="263"/>
    </location>
</feature>
<dbReference type="RefSeq" id="XP_013900772.1">
    <property type="nucleotide sequence ID" value="XM_014045318.1"/>
</dbReference>
<feature type="signal peptide" evidence="1">
    <location>
        <begin position="1"/>
        <end position="20"/>
    </location>
</feature>
<dbReference type="AlphaFoldDB" id="A0A0D2JRY6"/>
<accession>A0A0D2JRY6</accession>
<keyword evidence="1" id="KW-0732">Signal</keyword>
<gene>
    <name evidence="3" type="ORF">MNEG_6207</name>
</gene>
<evidence type="ECO:0000259" key="2">
    <source>
        <dbReference type="Pfam" id="PF03537"/>
    </source>
</evidence>
<dbReference type="InterPro" id="IPR017853">
    <property type="entry name" value="GH"/>
</dbReference>
<proteinExistence type="predicted"/>
<dbReference type="STRING" id="145388.A0A0D2JRY6"/>
<keyword evidence="4" id="KW-1185">Reference proteome</keyword>
<dbReference type="PANTHER" id="PTHR35273">
    <property type="entry name" value="ALPHA-1,4 POLYGALACTOSAMINIDASE, PUTATIVE (AFU_ORTHOLOGUE AFUA_3G07890)-RELATED"/>
    <property type="match status" value="1"/>
</dbReference>
<evidence type="ECO:0000313" key="3">
    <source>
        <dbReference type="EMBL" id="KIZ01753.1"/>
    </source>
</evidence>
<sequence length="263" mass="29842">MALNMLLALLAMALAASTAGWWKPPKRIQWQWQLSPFNYPADLVKGPDRLDMYDVDVFDNTATTIRNIKSRGVRVMCYFEAGTWPSGKVNNPFLSQYPARCKGKPYEPPYTDELWLDITCPEVLNITRKILDLAVTKGCDGVEPDNVQGFETDSGYNTGFYKCPIKNGVQTGYTTGCDLDYKEWRGFNLFLANEAHARNLSIALKNNFYMAPEMAAVHDMVLSEQCYQYGECANYTSFINAGKPVLLTEYRRSNGWPLKTCRE</sequence>
<evidence type="ECO:0000313" key="4">
    <source>
        <dbReference type="Proteomes" id="UP000054498"/>
    </source>
</evidence>
<name>A0A0D2JRY6_9CHLO</name>
<dbReference type="InterPro" id="IPR004352">
    <property type="entry name" value="GH114_TIM-barrel"/>
</dbReference>
<dbReference type="SUPFAM" id="SSF51445">
    <property type="entry name" value="(Trans)glycosidases"/>
    <property type="match status" value="1"/>
</dbReference>
<dbReference type="OrthoDB" id="2108802at2759"/>